<dbReference type="Proteomes" id="UP001185737">
    <property type="component" value="Unassembled WGS sequence"/>
</dbReference>
<keyword evidence="1" id="KW-0472">Membrane</keyword>
<dbReference type="RefSeq" id="WP_317567524.1">
    <property type="nucleotide sequence ID" value="NZ_JAWLKA010000001.1"/>
</dbReference>
<evidence type="ECO:0000256" key="1">
    <source>
        <dbReference type="SAM" id="Phobius"/>
    </source>
</evidence>
<dbReference type="EMBL" id="JAWLKA010000001">
    <property type="protein sequence ID" value="MDV6279315.1"/>
    <property type="molecule type" value="Genomic_DNA"/>
</dbReference>
<proteinExistence type="predicted"/>
<feature type="transmembrane region" description="Helical" evidence="1">
    <location>
        <begin position="132"/>
        <end position="152"/>
    </location>
</feature>
<protein>
    <submittedName>
        <fullName evidence="2">EamA family transporter</fullName>
    </submittedName>
</protein>
<sequence length="266" mass="26270">MSDFTGGLLSRRAHFVVVAAVGQVGGLLFAVVAATAVGSSGVPAPVDLAWGALSGVGTGVGMLFLFRGLSHGAMSVVVPISAVCGIALPVLIGVAALGERPSTLSWLGIVISVPALWLVADTGTRAGPALPAAALDGLIAGIGIAVQYISLAQAGSGAGLWPVAAGRVAAILTIVPLLSTVGRAHMRRSLHTVPAAAVTGAAAALALIAYLRATREQLAVVAVVLSALYPVVPVVLGVTVLRERLIPKQSVGLLAAASAVALLATS</sequence>
<accession>A0ABU4C6Z1</accession>
<dbReference type="InterPro" id="IPR037185">
    <property type="entry name" value="EmrE-like"/>
</dbReference>
<gene>
    <name evidence="2" type="ORF">R3Q59_02190</name>
</gene>
<comment type="caution">
    <text evidence="2">The sequence shown here is derived from an EMBL/GenBank/DDBJ whole genome shotgun (WGS) entry which is preliminary data.</text>
</comment>
<feature type="transmembrane region" description="Helical" evidence="1">
    <location>
        <begin position="190"/>
        <end position="211"/>
    </location>
</feature>
<feature type="transmembrane region" description="Helical" evidence="1">
    <location>
        <begin position="103"/>
        <end position="120"/>
    </location>
</feature>
<evidence type="ECO:0000313" key="3">
    <source>
        <dbReference type="Proteomes" id="UP001185737"/>
    </source>
</evidence>
<keyword evidence="3" id="KW-1185">Reference proteome</keyword>
<dbReference type="Gene3D" id="1.10.3730.20">
    <property type="match status" value="1"/>
</dbReference>
<feature type="transmembrane region" description="Helical" evidence="1">
    <location>
        <begin position="12"/>
        <end position="36"/>
    </location>
</feature>
<feature type="transmembrane region" description="Helical" evidence="1">
    <location>
        <begin position="73"/>
        <end position="97"/>
    </location>
</feature>
<keyword evidence="1" id="KW-1133">Transmembrane helix</keyword>
<name>A0ABU4C6Z1_RHOJO</name>
<feature type="transmembrane region" description="Helical" evidence="1">
    <location>
        <begin position="158"/>
        <end position="178"/>
    </location>
</feature>
<evidence type="ECO:0000313" key="2">
    <source>
        <dbReference type="EMBL" id="MDV6279315.1"/>
    </source>
</evidence>
<organism evidence="2 3">
    <name type="scientific">Rhodococcus jostii</name>
    <dbReference type="NCBI Taxonomy" id="132919"/>
    <lineage>
        <taxon>Bacteria</taxon>
        <taxon>Bacillati</taxon>
        <taxon>Actinomycetota</taxon>
        <taxon>Actinomycetes</taxon>
        <taxon>Mycobacteriales</taxon>
        <taxon>Nocardiaceae</taxon>
        <taxon>Rhodococcus</taxon>
    </lineage>
</organism>
<feature type="transmembrane region" description="Helical" evidence="1">
    <location>
        <begin position="217"/>
        <end position="241"/>
    </location>
</feature>
<reference evidence="2 3" key="1">
    <citation type="submission" date="2023-10" db="EMBL/GenBank/DDBJ databases">
        <title>Development of a sustainable strategy for remediation of hydrocarbon-contaminated territories based on the waste exchange concept.</title>
        <authorList>
            <person name="Krivoruchko A."/>
        </authorList>
    </citation>
    <scope>NUCLEOTIDE SEQUENCE [LARGE SCALE GENOMIC DNA]</scope>
    <source>
        <strain evidence="2 3">IEGM 60</strain>
    </source>
</reference>
<keyword evidence="1" id="KW-0812">Transmembrane</keyword>
<feature type="transmembrane region" description="Helical" evidence="1">
    <location>
        <begin position="48"/>
        <end position="66"/>
    </location>
</feature>
<dbReference type="SUPFAM" id="SSF103481">
    <property type="entry name" value="Multidrug resistance efflux transporter EmrE"/>
    <property type="match status" value="2"/>
</dbReference>